<dbReference type="Gene3D" id="1.10.10.60">
    <property type="entry name" value="Homeodomain-like"/>
    <property type="match status" value="1"/>
</dbReference>
<dbReference type="PANTHER" id="PTHR43874:SF67">
    <property type="entry name" value="TWO-COMPONENT RESPONSE REGULATOR ARR2"/>
    <property type="match status" value="1"/>
</dbReference>
<dbReference type="GO" id="GO:0009736">
    <property type="term" value="P:cytokinin-activated signaling pathway"/>
    <property type="evidence" value="ECO:0007669"/>
    <property type="project" value="InterPro"/>
</dbReference>
<dbReference type="GO" id="GO:0003677">
    <property type="term" value="F:DNA binding"/>
    <property type="evidence" value="ECO:0007669"/>
    <property type="project" value="UniProtKB-KW"/>
</dbReference>
<dbReference type="InterPro" id="IPR006447">
    <property type="entry name" value="Myb_dom_plants"/>
</dbReference>
<dbReference type="Pfam" id="PF00249">
    <property type="entry name" value="Myb_DNA-binding"/>
    <property type="match status" value="1"/>
</dbReference>
<evidence type="ECO:0000256" key="8">
    <source>
        <dbReference type="ARBA" id="ARBA00023242"/>
    </source>
</evidence>
<accession>A0A9D5CT47</accession>
<comment type="caution">
    <text evidence="13">The sequence shown here is derived from an EMBL/GenBank/DDBJ whole genome shotgun (WGS) entry which is preliminary data.</text>
</comment>
<keyword evidence="6" id="KW-0010">Activator</keyword>
<keyword evidence="3" id="KW-0902">Two-component regulatory system</keyword>
<keyword evidence="7" id="KW-0804">Transcription</keyword>
<dbReference type="InterPro" id="IPR001005">
    <property type="entry name" value="SANT/Myb"/>
</dbReference>
<dbReference type="CDD" id="cd17584">
    <property type="entry name" value="REC_typeB_ARR-like"/>
    <property type="match status" value="1"/>
</dbReference>
<evidence type="ECO:0000256" key="3">
    <source>
        <dbReference type="ARBA" id="ARBA00023012"/>
    </source>
</evidence>
<dbReference type="EMBL" id="JAGGNH010000003">
    <property type="protein sequence ID" value="KAJ0978534.1"/>
    <property type="molecule type" value="Genomic_DNA"/>
</dbReference>
<keyword evidence="5" id="KW-0238">DNA-binding</keyword>
<dbReference type="OrthoDB" id="60033at2759"/>
<feature type="domain" description="Response regulatory" evidence="11">
    <location>
        <begin position="27"/>
        <end position="142"/>
    </location>
</feature>
<dbReference type="SUPFAM" id="SSF52172">
    <property type="entry name" value="CheY-like"/>
    <property type="match status" value="1"/>
</dbReference>
<dbReference type="GO" id="GO:0005634">
    <property type="term" value="C:nucleus"/>
    <property type="evidence" value="ECO:0007669"/>
    <property type="project" value="UniProtKB-SubCell"/>
</dbReference>
<dbReference type="PROSITE" id="PS50110">
    <property type="entry name" value="RESPONSE_REGULATORY"/>
    <property type="match status" value="1"/>
</dbReference>
<reference evidence="13" key="1">
    <citation type="submission" date="2021-03" db="EMBL/GenBank/DDBJ databases">
        <authorList>
            <person name="Li Z."/>
            <person name="Yang C."/>
        </authorList>
    </citation>
    <scope>NUCLEOTIDE SEQUENCE</scope>
    <source>
        <strain evidence="13">Dzin_1.0</strain>
        <tissue evidence="13">Leaf</tissue>
    </source>
</reference>
<dbReference type="InterPro" id="IPR009057">
    <property type="entry name" value="Homeodomain-like_sf"/>
</dbReference>
<protein>
    <recommendedName>
        <fullName evidence="15">Two-component response regulator</fullName>
    </recommendedName>
</protein>
<dbReference type="FunFam" id="1.10.10.60:FF:000007">
    <property type="entry name" value="Two-component response regulator"/>
    <property type="match status" value="1"/>
</dbReference>
<evidence type="ECO:0000256" key="6">
    <source>
        <dbReference type="ARBA" id="ARBA00023159"/>
    </source>
</evidence>
<organism evidence="13 14">
    <name type="scientific">Dioscorea zingiberensis</name>
    <dbReference type="NCBI Taxonomy" id="325984"/>
    <lineage>
        <taxon>Eukaryota</taxon>
        <taxon>Viridiplantae</taxon>
        <taxon>Streptophyta</taxon>
        <taxon>Embryophyta</taxon>
        <taxon>Tracheophyta</taxon>
        <taxon>Spermatophyta</taxon>
        <taxon>Magnoliopsida</taxon>
        <taxon>Liliopsida</taxon>
        <taxon>Dioscoreales</taxon>
        <taxon>Dioscoreaceae</taxon>
        <taxon>Dioscorea</taxon>
    </lineage>
</organism>
<dbReference type="SMART" id="SM00448">
    <property type="entry name" value="REC"/>
    <property type="match status" value="1"/>
</dbReference>
<dbReference type="InterPro" id="IPR011006">
    <property type="entry name" value="CheY-like_superfamily"/>
</dbReference>
<dbReference type="SUPFAM" id="SSF46689">
    <property type="entry name" value="Homeodomain-like"/>
    <property type="match status" value="1"/>
</dbReference>
<keyword evidence="8" id="KW-0539">Nucleus</keyword>
<dbReference type="InterPro" id="IPR045279">
    <property type="entry name" value="ARR-like"/>
</dbReference>
<evidence type="ECO:0000256" key="5">
    <source>
        <dbReference type="ARBA" id="ARBA00023125"/>
    </source>
</evidence>
<gene>
    <name evidence="13" type="ORF">J5N97_014008</name>
</gene>
<reference evidence="13" key="2">
    <citation type="journal article" date="2022" name="Hortic Res">
        <title>The genome of Dioscorea zingiberensis sheds light on the biosynthesis, origin and evolution of the medicinally important diosgenin saponins.</title>
        <authorList>
            <person name="Li Y."/>
            <person name="Tan C."/>
            <person name="Li Z."/>
            <person name="Guo J."/>
            <person name="Li S."/>
            <person name="Chen X."/>
            <person name="Wang C."/>
            <person name="Dai X."/>
            <person name="Yang H."/>
            <person name="Song W."/>
            <person name="Hou L."/>
            <person name="Xu J."/>
            <person name="Tong Z."/>
            <person name="Xu A."/>
            <person name="Yuan X."/>
            <person name="Wang W."/>
            <person name="Yang Q."/>
            <person name="Chen L."/>
            <person name="Sun Z."/>
            <person name="Wang K."/>
            <person name="Pan B."/>
            <person name="Chen J."/>
            <person name="Bao Y."/>
            <person name="Liu F."/>
            <person name="Qi X."/>
            <person name="Gang D.R."/>
            <person name="Wen J."/>
            <person name="Li J."/>
        </authorList>
    </citation>
    <scope>NUCLEOTIDE SEQUENCE</scope>
    <source>
        <strain evidence="13">Dzin_1.0</strain>
    </source>
</reference>
<evidence type="ECO:0000256" key="10">
    <source>
        <dbReference type="SAM" id="MobiDB-lite"/>
    </source>
</evidence>
<dbReference type="NCBIfam" id="TIGR01557">
    <property type="entry name" value="myb_SHAQKYF"/>
    <property type="match status" value="1"/>
</dbReference>
<evidence type="ECO:0000256" key="4">
    <source>
        <dbReference type="ARBA" id="ARBA00023015"/>
    </source>
</evidence>
<evidence type="ECO:0000259" key="11">
    <source>
        <dbReference type="PROSITE" id="PS50110"/>
    </source>
</evidence>
<proteinExistence type="predicted"/>
<feature type="region of interest" description="Disordered" evidence="10">
    <location>
        <begin position="165"/>
        <end position="207"/>
    </location>
</feature>
<evidence type="ECO:0000259" key="12">
    <source>
        <dbReference type="PROSITE" id="PS51294"/>
    </source>
</evidence>
<dbReference type="PROSITE" id="PS51294">
    <property type="entry name" value="HTH_MYB"/>
    <property type="match status" value="1"/>
</dbReference>
<dbReference type="PANTHER" id="PTHR43874">
    <property type="entry name" value="TWO-COMPONENT RESPONSE REGULATOR"/>
    <property type="match status" value="1"/>
</dbReference>
<keyword evidence="2 9" id="KW-0597">Phosphoprotein</keyword>
<feature type="compositionally biased region" description="Acidic residues" evidence="10">
    <location>
        <begin position="188"/>
        <end position="198"/>
    </location>
</feature>
<evidence type="ECO:0000313" key="14">
    <source>
        <dbReference type="Proteomes" id="UP001085076"/>
    </source>
</evidence>
<comment type="subcellular location">
    <subcellularLocation>
        <location evidence="1">Nucleus</location>
    </subcellularLocation>
</comment>
<evidence type="ECO:0000313" key="13">
    <source>
        <dbReference type="EMBL" id="KAJ0978534.1"/>
    </source>
</evidence>
<dbReference type="AlphaFoldDB" id="A0A9D5CT47"/>
<evidence type="ECO:0000256" key="1">
    <source>
        <dbReference type="ARBA" id="ARBA00004123"/>
    </source>
</evidence>
<dbReference type="Gene3D" id="3.40.50.2300">
    <property type="match status" value="1"/>
</dbReference>
<evidence type="ECO:0000256" key="7">
    <source>
        <dbReference type="ARBA" id="ARBA00023163"/>
    </source>
</evidence>
<feature type="domain" description="HTH myb-type" evidence="12">
    <location>
        <begin position="202"/>
        <end position="261"/>
    </location>
</feature>
<sequence>MESDREAALVLTPAPPSLPLDFPAGLRVLVVDDDPTCLKTIEKLLWRCQYNVTTCPRAETALSMLRERRGGFDLILSDVHMPDMDGFKLLELIGLEMDLPVIMISGDDGKDVVMKGVIHGAVDYILKPVRFEAVKIIWQHVVRKYQQNEKGLERVRCVEEKKLDEYGDNPSSENDEIWKNGKRRKDENDEVEEVDQQEDPSSQKKPRVVWSADLHQKFVSAVNELGVDKAVPKKILELMGVPDITRENVASHLQKYRMYLKRLSETEDQNTLGMQLSGQQLINNGQMNTFSRSSANMESRQSQQMLQTYSNIGLQARQGTSGFLNSFPVNTGSTFSLSTSSVYPRNSIIPMAQQGRRFDQFLQQNNLTAEMSTTGQIMNGVAGELDQNRLYSNIGQQILGNGAAIGNRGTSQPDTLLASSYGSTPQTLYPFVGDNYTNPSTGNSFPNVSSMATQNISPGGTFGEPVPSRSGIDSLDQLIGLKGVENFTPSYCRNTGIVTKKDVPTRTEPGCSKTGGIVQCNNSVTVPNPAGVTSNSTTNEVPNVLSDQQEGNGVVDPDFNCDTFYIEDILNYPSSSPMWLMEH</sequence>
<feature type="compositionally biased region" description="Basic and acidic residues" evidence="10">
    <location>
        <begin position="176"/>
        <end position="187"/>
    </location>
</feature>
<keyword evidence="4" id="KW-0805">Transcription regulation</keyword>
<dbReference type="Proteomes" id="UP001085076">
    <property type="component" value="Miscellaneous, Linkage group lg03"/>
</dbReference>
<keyword evidence="14" id="KW-1185">Reference proteome</keyword>
<feature type="modified residue" description="4-aspartylphosphate" evidence="9">
    <location>
        <position position="78"/>
    </location>
</feature>
<dbReference type="Pfam" id="PF00072">
    <property type="entry name" value="Response_reg"/>
    <property type="match status" value="1"/>
</dbReference>
<evidence type="ECO:0000256" key="9">
    <source>
        <dbReference type="PROSITE-ProRule" id="PRU00169"/>
    </source>
</evidence>
<evidence type="ECO:0008006" key="15">
    <source>
        <dbReference type="Google" id="ProtNLM"/>
    </source>
</evidence>
<dbReference type="InterPro" id="IPR001789">
    <property type="entry name" value="Sig_transdc_resp-reg_receiver"/>
</dbReference>
<dbReference type="InterPro" id="IPR017930">
    <property type="entry name" value="Myb_dom"/>
</dbReference>
<name>A0A9D5CT47_9LILI</name>
<dbReference type="GO" id="GO:0000160">
    <property type="term" value="P:phosphorelay signal transduction system"/>
    <property type="evidence" value="ECO:0007669"/>
    <property type="project" value="UniProtKB-KW"/>
</dbReference>
<evidence type="ECO:0000256" key="2">
    <source>
        <dbReference type="ARBA" id="ARBA00022553"/>
    </source>
</evidence>